<gene>
    <name evidence="2" type="primary">LOC101491067</name>
</gene>
<reference evidence="2" key="2">
    <citation type="submission" date="2025-08" db="UniProtKB">
        <authorList>
            <consortium name="RefSeq"/>
        </authorList>
    </citation>
    <scope>IDENTIFICATION</scope>
    <source>
        <tissue evidence="2">Etiolated seedlings</tissue>
    </source>
</reference>
<dbReference type="Proteomes" id="UP000087171">
    <property type="component" value="Chromosome Ca6"/>
</dbReference>
<evidence type="ECO:0000313" key="2">
    <source>
        <dbReference type="RefSeq" id="XP_027191157.1"/>
    </source>
</evidence>
<organism evidence="1 2">
    <name type="scientific">Cicer arietinum</name>
    <name type="common">Chickpea</name>
    <name type="synonym">Garbanzo</name>
    <dbReference type="NCBI Taxonomy" id="3827"/>
    <lineage>
        <taxon>Eukaryota</taxon>
        <taxon>Viridiplantae</taxon>
        <taxon>Streptophyta</taxon>
        <taxon>Embryophyta</taxon>
        <taxon>Tracheophyta</taxon>
        <taxon>Spermatophyta</taxon>
        <taxon>Magnoliopsida</taxon>
        <taxon>eudicotyledons</taxon>
        <taxon>Gunneridae</taxon>
        <taxon>Pentapetalae</taxon>
        <taxon>rosids</taxon>
        <taxon>fabids</taxon>
        <taxon>Fabales</taxon>
        <taxon>Fabaceae</taxon>
        <taxon>Papilionoideae</taxon>
        <taxon>50 kb inversion clade</taxon>
        <taxon>NPAAA clade</taxon>
        <taxon>Hologalegina</taxon>
        <taxon>IRL clade</taxon>
        <taxon>Cicereae</taxon>
        <taxon>Cicer</taxon>
    </lineage>
</organism>
<dbReference type="RefSeq" id="XP_027191157.1">
    <property type="nucleotide sequence ID" value="XM_027335356.1"/>
</dbReference>
<sequence>MSNVLTVIGITRLKYMLKVEGFNLLQQSWYCHCKYCSECSPGDANDMDSIIESVNWDRLASMYVTGRTGAQCESSMY</sequence>
<reference evidence="1" key="1">
    <citation type="journal article" date="2013" name="Nat. Biotechnol.">
        <title>Draft genome sequence of chickpea (Cicer arietinum) provides a resource for trait improvement.</title>
        <authorList>
            <person name="Varshney R.K."/>
            <person name="Song C."/>
            <person name="Saxena R.K."/>
            <person name="Azam S."/>
            <person name="Yu S."/>
            <person name="Sharpe A.G."/>
            <person name="Cannon S."/>
            <person name="Baek J."/>
            <person name="Rosen B.D."/>
            <person name="Tar'an B."/>
            <person name="Millan T."/>
            <person name="Zhang X."/>
            <person name="Ramsay L.D."/>
            <person name="Iwata A."/>
            <person name="Wang Y."/>
            <person name="Nelson W."/>
            <person name="Farmer A.D."/>
            <person name="Gaur P.M."/>
            <person name="Soderlund C."/>
            <person name="Penmetsa R.V."/>
            <person name="Xu C."/>
            <person name="Bharti A.K."/>
            <person name="He W."/>
            <person name="Winter P."/>
            <person name="Zhao S."/>
            <person name="Hane J.K."/>
            <person name="Carrasquilla-Garcia N."/>
            <person name="Condie J.A."/>
            <person name="Upadhyaya H.D."/>
            <person name="Luo M.C."/>
            <person name="Thudi M."/>
            <person name="Gowda C.L."/>
            <person name="Singh N.P."/>
            <person name="Lichtenzveig J."/>
            <person name="Gali K.K."/>
            <person name="Rubio J."/>
            <person name="Nadarajan N."/>
            <person name="Dolezel J."/>
            <person name="Bansal K.C."/>
            <person name="Xu X."/>
            <person name="Edwards D."/>
            <person name="Zhang G."/>
            <person name="Kahl G."/>
            <person name="Gil J."/>
            <person name="Singh K.B."/>
            <person name="Datta S.K."/>
            <person name="Jackson S.A."/>
            <person name="Wang J."/>
            <person name="Cook D.R."/>
        </authorList>
    </citation>
    <scope>NUCLEOTIDE SEQUENCE [LARGE SCALE GENOMIC DNA]</scope>
    <source>
        <strain evidence="1">cv. CDC Frontier</strain>
    </source>
</reference>
<accession>A0A3Q7YC62</accession>
<name>A0A3Q7YC62_CICAR</name>
<dbReference type="AlphaFoldDB" id="A0A3Q7YC62"/>
<proteinExistence type="predicted"/>
<protein>
    <submittedName>
        <fullName evidence="2">Uncharacterized protein LOC101491067 isoform X3</fullName>
    </submittedName>
</protein>
<keyword evidence="1" id="KW-1185">Reference proteome</keyword>
<evidence type="ECO:0000313" key="1">
    <source>
        <dbReference type="Proteomes" id="UP000087171"/>
    </source>
</evidence>